<dbReference type="InterPro" id="IPR012336">
    <property type="entry name" value="Thioredoxin-like_fold"/>
</dbReference>
<evidence type="ECO:0000259" key="7">
    <source>
        <dbReference type="Pfam" id="PF13462"/>
    </source>
</evidence>
<evidence type="ECO:0000256" key="2">
    <source>
        <dbReference type="ARBA" id="ARBA00022729"/>
    </source>
</evidence>
<comment type="similarity">
    <text evidence="1">Belongs to the thioredoxin family. DsbA subfamily.</text>
</comment>
<evidence type="ECO:0000256" key="4">
    <source>
        <dbReference type="ARBA" id="ARBA00023157"/>
    </source>
</evidence>
<dbReference type="PANTHER" id="PTHR13887:SF14">
    <property type="entry name" value="DISULFIDE BOND FORMATION PROTEIN D"/>
    <property type="match status" value="1"/>
</dbReference>
<sequence>MEPSKNSPLTVPIAIVVAGLLIAGAVFFSRSGGTFSLTDTSTSRGPSALAELLKGAPTDDAKPQNIVASLESIPALQPETDHLLGNPNAPVIIIEYSDLECPFCRIFHQTLRRIIDENGKSGRVAWVYRHFPLIQLHSKASKEAEATECAAELGGNLAFWKFTDRIFEITPSNDGLDLTQLSKIAEFAELNVTAFNQCLESGRHTADVQRGYNEAVGAGGNGTPFSIIDLQKPLSTEGAQEILPLFDRYRDPNTGLPPIKISPDGMRISLSGAMPYEVMNSIIEILLK</sequence>
<dbReference type="SUPFAM" id="SSF52833">
    <property type="entry name" value="Thioredoxin-like"/>
    <property type="match status" value="1"/>
</dbReference>
<keyword evidence="6" id="KW-0812">Transmembrane</keyword>
<dbReference type="GO" id="GO:0016491">
    <property type="term" value="F:oxidoreductase activity"/>
    <property type="evidence" value="ECO:0007669"/>
    <property type="project" value="UniProtKB-KW"/>
</dbReference>
<organism evidence="8 9">
    <name type="scientific">Candidatus Taylorbacteria bacterium CG11_big_fil_rev_8_21_14_0_20_46_11</name>
    <dbReference type="NCBI Taxonomy" id="1975025"/>
    <lineage>
        <taxon>Bacteria</taxon>
        <taxon>Candidatus Tayloriibacteriota</taxon>
    </lineage>
</organism>
<dbReference type="Proteomes" id="UP000229342">
    <property type="component" value="Unassembled WGS sequence"/>
</dbReference>
<dbReference type="AlphaFoldDB" id="A0A2H0KAY3"/>
<evidence type="ECO:0000256" key="5">
    <source>
        <dbReference type="ARBA" id="ARBA00023284"/>
    </source>
</evidence>
<reference evidence="8 9" key="1">
    <citation type="submission" date="2017-09" db="EMBL/GenBank/DDBJ databases">
        <title>Depth-based differentiation of microbial function through sediment-hosted aquifers and enrichment of novel symbionts in the deep terrestrial subsurface.</title>
        <authorList>
            <person name="Probst A.J."/>
            <person name="Ladd B."/>
            <person name="Jarett J.K."/>
            <person name="Geller-Mcgrath D.E."/>
            <person name="Sieber C.M."/>
            <person name="Emerson J.B."/>
            <person name="Anantharaman K."/>
            <person name="Thomas B.C."/>
            <person name="Malmstrom R."/>
            <person name="Stieglmeier M."/>
            <person name="Klingl A."/>
            <person name="Woyke T."/>
            <person name="Ryan C.M."/>
            <person name="Banfield J.F."/>
        </authorList>
    </citation>
    <scope>NUCLEOTIDE SEQUENCE [LARGE SCALE GENOMIC DNA]</scope>
    <source>
        <strain evidence="8">CG11_big_fil_rev_8_21_14_0_20_46_11</strain>
    </source>
</reference>
<evidence type="ECO:0000256" key="1">
    <source>
        <dbReference type="ARBA" id="ARBA00005791"/>
    </source>
</evidence>
<keyword evidence="6" id="KW-1133">Transmembrane helix</keyword>
<keyword evidence="6" id="KW-0472">Membrane</keyword>
<proteinExistence type="inferred from homology"/>
<evidence type="ECO:0000313" key="8">
    <source>
        <dbReference type="EMBL" id="PIQ68367.1"/>
    </source>
</evidence>
<dbReference type="Gene3D" id="3.40.30.10">
    <property type="entry name" value="Glutaredoxin"/>
    <property type="match status" value="1"/>
</dbReference>
<dbReference type="Pfam" id="PF13462">
    <property type="entry name" value="Thioredoxin_4"/>
    <property type="match status" value="1"/>
</dbReference>
<evidence type="ECO:0000256" key="6">
    <source>
        <dbReference type="SAM" id="Phobius"/>
    </source>
</evidence>
<accession>A0A2H0KAY3</accession>
<keyword evidence="3" id="KW-0560">Oxidoreductase</keyword>
<evidence type="ECO:0000313" key="9">
    <source>
        <dbReference type="Proteomes" id="UP000229342"/>
    </source>
</evidence>
<dbReference type="EMBL" id="PCVG01000058">
    <property type="protein sequence ID" value="PIQ68367.1"/>
    <property type="molecule type" value="Genomic_DNA"/>
</dbReference>
<dbReference type="PANTHER" id="PTHR13887">
    <property type="entry name" value="GLUTATHIONE S-TRANSFERASE KAPPA"/>
    <property type="match status" value="1"/>
</dbReference>
<name>A0A2H0KAY3_9BACT</name>
<gene>
    <name evidence="8" type="ORF">COV91_04545</name>
</gene>
<feature type="domain" description="Thioredoxin-like fold" evidence="7">
    <location>
        <begin position="79"/>
        <end position="230"/>
    </location>
</feature>
<feature type="transmembrane region" description="Helical" evidence="6">
    <location>
        <begin position="9"/>
        <end position="28"/>
    </location>
</feature>
<keyword evidence="5" id="KW-0676">Redox-active center</keyword>
<evidence type="ECO:0000256" key="3">
    <source>
        <dbReference type="ARBA" id="ARBA00023002"/>
    </source>
</evidence>
<dbReference type="InterPro" id="IPR036249">
    <property type="entry name" value="Thioredoxin-like_sf"/>
</dbReference>
<comment type="caution">
    <text evidence="8">The sequence shown here is derived from an EMBL/GenBank/DDBJ whole genome shotgun (WGS) entry which is preliminary data.</text>
</comment>
<protein>
    <recommendedName>
        <fullName evidence="7">Thioredoxin-like fold domain-containing protein</fullName>
    </recommendedName>
</protein>
<keyword evidence="2" id="KW-0732">Signal</keyword>
<keyword evidence="4" id="KW-1015">Disulfide bond</keyword>